<dbReference type="GO" id="GO:0005654">
    <property type="term" value="C:nucleoplasm"/>
    <property type="evidence" value="ECO:0007669"/>
    <property type="project" value="Ensembl"/>
</dbReference>
<evidence type="ECO:0000256" key="3">
    <source>
        <dbReference type="ARBA" id="ARBA00022448"/>
    </source>
</evidence>
<feature type="transmembrane region" description="Helical" evidence="11">
    <location>
        <begin position="340"/>
        <end position="360"/>
    </location>
</feature>
<dbReference type="InterPro" id="IPR013525">
    <property type="entry name" value="ABC2_TM"/>
</dbReference>
<organism evidence="13 14">
    <name type="scientific">Bos mutus grunniens</name>
    <name type="common">Wild yak</name>
    <name type="synonym">Bos grunniens</name>
    <dbReference type="NCBI Taxonomy" id="30521"/>
    <lineage>
        <taxon>Eukaryota</taxon>
        <taxon>Metazoa</taxon>
        <taxon>Chordata</taxon>
        <taxon>Craniata</taxon>
        <taxon>Vertebrata</taxon>
        <taxon>Euteleostomi</taxon>
        <taxon>Mammalia</taxon>
        <taxon>Eutheria</taxon>
        <taxon>Laurasiatheria</taxon>
        <taxon>Artiodactyla</taxon>
        <taxon>Ruminantia</taxon>
        <taxon>Pecora</taxon>
        <taxon>Bovidae</taxon>
        <taxon>Bovinae</taxon>
        <taxon>Bos</taxon>
    </lineage>
</organism>
<keyword evidence="5" id="KW-0677">Repeat</keyword>
<dbReference type="Proteomes" id="UP000694520">
    <property type="component" value="Chromosome 19"/>
</dbReference>
<reference evidence="13" key="3">
    <citation type="submission" date="2025-09" db="UniProtKB">
        <authorList>
            <consortium name="Ensembl"/>
        </authorList>
    </citation>
    <scope>IDENTIFICATION</scope>
</reference>
<dbReference type="Gene3D" id="3.40.50.300">
    <property type="entry name" value="P-loop containing nucleotide triphosphate hydrolases"/>
    <property type="match status" value="2"/>
</dbReference>
<reference evidence="13" key="2">
    <citation type="submission" date="2025-08" db="UniProtKB">
        <authorList>
            <consortium name="Ensembl"/>
        </authorList>
    </citation>
    <scope>IDENTIFICATION</scope>
</reference>
<evidence type="ECO:0000256" key="6">
    <source>
        <dbReference type="ARBA" id="ARBA00022741"/>
    </source>
</evidence>
<dbReference type="Ensembl" id="ENSBGRT00000044541.1">
    <property type="protein sequence ID" value="ENSBGRP00000038425.1"/>
    <property type="gene ID" value="ENSBGRG00000021612.1"/>
</dbReference>
<keyword evidence="3" id="KW-0813">Transport</keyword>
<accession>A0A8C0AKC7</accession>
<feature type="transmembrane region" description="Helical" evidence="11">
    <location>
        <begin position="1166"/>
        <end position="1185"/>
    </location>
</feature>
<feature type="transmembrane region" description="Helical" evidence="11">
    <location>
        <begin position="1038"/>
        <end position="1063"/>
    </location>
</feature>
<dbReference type="InterPro" id="IPR026082">
    <property type="entry name" value="ABCA"/>
</dbReference>
<keyword evidence="14" id="KW-1185">Reference proteome</keyword>
<dbReference type="GO" id="GO:0140359">
    <property type="term" value="F:ABC-type transporter activity"/>
    <property type="evidence" value="ECO:0007669"/>
    <property type="project" value="InterPro"/>
</dbReference>
<dbReference type="GeneTree" id="ENSGT00940000162244"/>
<evidence type="ECO:0000256" key="1">
    <source>
        <dbReference type="ARBA" id="ARBA00004141"/>
    </source>
</evidence>
<keyword evidence="9 11" id="KW-1133">Transmembrane helix</keyword>
<dbReference type="GO" id="GO:0016887">
    <property type="term" value="F:ATP hydrolysis activity"/>
    <property type="evidence" value="ECO:0007669"/>
    <property type="project" value="InterPro"/>
</dbReference>
<dbReference type="GO" id="GO:0005524">
    <property type="term" value="F:ATP binding"/>
    <property type="evidence" value="ECO:0007669"/>
    <property type="project" value="UniProtKB-KW"/>
</dbReference>
<feature type="transmembrane region" description="Helical" evidence="11">
    <location>
        <begin position="1075"/>
        <end position="1099"/>
    </location>
</feature>
<reference evidence="13" key="1">
    <citation type="submission" date="2019-05" db="EMBL/GenBank/DDBJ databases">
        <authorList>
            <person name="Zhang S."/>
            <person name="Liu J."/>
        </authorList>
    </citation>
    <scope>NUCLEOTIDE SEQUENCE [LARGE SCALE GENOMIC DNA]</scope>
</reference>
<dbReference type="SMART" id="SM00382">
    <property type="entry name" value="AAA"/>
    <property type="match status" value="2"/>
</dbReference>
<feature type="domain" description="ABC transporter" evidence="12">
    <location>
        <begin position="1252"/>
        <end position="1498"/>
    </location>
</feature>
<feature type="transmembrane region" description="Helical" evidence="11">
    <location>
        <begin position="208"/>
        <end position="227"/>
    </location>
</feature>
<keyword evidence="7" id="KW-0067">ATP-binding</keyword>
<comment type="subcellular location">
    <subcellularLocation>
        <location evidence="1">Membrane</location>
        <topology evidence="1">Multi-pass membrane protein</topology>
    </subcellularLocation>
</comment>
<dbReference type="InterPro" id="IPR027417">
    <property type="entry name" value="P-loop_NTPase"/>
</dbReference>
<proteinExistence type="inferred from homology"/>
<name>A0A8C0AKC7_BOSMU</name>
<evidence type="ECO:0000259" key="12">
    <source>
        <dbReference type="PROSITE" id="PS50893"/>
    </source>
</evidence>
<dbReference type="InterPro" id="IPR003593">
    <property type="entry name" value="AAA+_ATPase"/>
</dbReference>
<evidence type="ECO:0000256" key="4">
    <source>
        <dbReference type="ARBA" id="ARBA00022692"/>
    </source>
</evidence>
<feature type="transmembrane region" description="Helical" evidence="11">
    <location>
        <begin position="380"/>
        <end position="402"/>
    </location>
</feature>
<feature type="transmembrane region" description="Helical" evidence="11">
    <location>
        <begin position="12"/>
        <end position="31"/>
    </location>
</feature>
<feature type="transmembrane region" description="Helical" evidence="11">
    <location>
        <begin position="247"/>
        <end position="271"/>
    </location>
</feature>
<dbReference type="PANTHER" id="PTHR19229">
    <property type="entry name" value="ATP-BINDING CASSETTE TRANSPORTER SUBFAMILY A ABCA"/>
    <property type="match status" value="1"/>
</dbReference>
<evidence type="ECO:0000256" key="5">
    <source>
        <dbReference type="ARBA" id="ARBA00022737"/>
    </source>
</evidence>
<evidence type="ECO:0000313" key="13">
    <source>
        <dbReference type="Ensembl" id="ENSBGRP00000038425.1"/>
    </source>
</evidence>
<evidence type="ECO:0000256" key="10">
    <source>
        <dbReference type="ARBA" id="ARBA00023136"/>
    </source>
</evidence>
<dbReference type="Pfam" id="PF12698">
    <property type="entry name" value="ABC2_membrane_3"/>
    <property type="match status" value="2"/>
</dbReference>
<evidence type="ECO:0000256" key="9">
    <source>
        <dbReference type="ARBA" id="ARBA00022989"/>
    </source>
</evidence>
<dbReference type="GO" id="GO:0005319">
    <property type="term" value="F:lipid transporter activity"/>
    <property type="evidence" value="ECO:0007669"/>
    <property type="project" value="TreeGrafter"/>
</dbReference>
<evidence type="ECO:0000256" key="2">
    <source>
        <dbReference type="ARBA" id="ARBA00008869"/>
    </source>
</evidence>
<dbReference type="SUPFAM" id="SSF52540">
    <property type="entry name" value="P-loop containing nucleoside triphosphate hydrolases"/>
    <property type="match status" value="2"/>
</dbReference>
<sequence length="1681" mass="189677">ISLRDCNLNLFSLFNIGMGVPILLALYMCIFSRLNENVHFPGMPPQSLGRVDKYNRSFTDVVYTPVSNLTQQIMNKTALAPVMEGRRIIGAPDEKSMDEIMLDTFSYSVGVIFNDPFSYKLKFYQRYYIPILKEDFFTAYCKRTNTDFSCALEKYWKGGFVPLQAAINAAIIQMTTNHYVMEELMSVTAVNMKTLPFIFKENLQNEMFIFYCLLYFSPLIYFLSLNVTRERKKYKDLMNLMGLQDSAFWLSWGLIYAAFIFVTSIIITVIITSTEIIILTGFTVIFTLFFLYGLSLIALAFLMTVLLKKTILTSLVVFLLTLFWGGVGFSAFYQQLPSPLKWIFSICSPFAFSAGINQIIHLDYTMNGVIFPDASGDSYIMIATFSILTFDALLYLALALYFDKILPYGNESHYSPLFFLNSSPCFQHQRTGSHVAWKDVDPEPAAGDYCEPVAPEFHGREAVRIRNVKKVYKEKTGKVEVLKGLSFDIYEGQITAVLGHSGAGKSALLRILSGSSVPTAGSVTIYNKNLSEMQDLEEIRKITGVCPQFNVQFDTLTVKENLRLFAKIKGIQPKDVEQEVQRVLLELDIQNIQDNLATLLSEGQKRKLTIGIALLGDPQVLLLDEPTAGLDPFSRHRIWNFLRERKADRVILLSTNLMDEADMLADRKVILSKGRLKCAGSSVFLKRRWGLGYHLSLYRNETCDPEKITSLINHHIPDAKLKTESKEKLVYTLPAERTNEFPDLFSDLDEGCSLGVMSYEVSTSTLNEVFTKLEGNSMAEQDFEQVEMSRDTGRLHEMDPPCPPAPETQKAMSVAGLWRLQFWAMARLRFLQLRRGKKGLLILLFVFGVAVFPLIVESIFYAVLNETADLEFKPELYFLSPGQLPQGPRTSLLIINNTESNIEDFIQSLKHQNILLEVDDFENRNGTEDPSYNGAIIVSGKRKDYGFSVVCNTKQLHCFPVLMSVVSNALLRMFNQTQRIRTERSSYPLVSAGLPQGSFFLFLVTCSLSPYIAMNSVSDYKKRTKSQLWISGLFPSAYWCGQALVDVSLYSLMLLAMYLIFYLANREYIYLTIRIVFVVLTLGYAASLVSLMYVVAFIFRKRRKNSGLWSFCFYIVSIYTNSSFSNFQCNIKHSRVLSLFFFFWSLQRIHRYWIKYEEANYDLSAADFLVCLIPYFQALLFMFVLRCLEAKCGKKIMQKDPVFRISPQSRDARSNAEEPIGEDEDVQAERIRTATALNTSIEEKPVIIASCLHKEYAGQKKRCFSRRRKKTAVRNVSFCVKKGEILGLLGPNGAGKSSSVRMISGMMAPTAGEVAQMKMSSDPDQQGDISIRFLGYCPQENVLWPSLTTREHLEVFAAVKGLRQADAHMAISRLVDAFRLHEQLDVPVQKLSGGAARKLCFVLSLLGDPPILLLDEPSTGLDPAEQKQLWQTVQRAVRNTARGALLTTHSMAEAEADKIPGVRFSQRVFLLVRRCIGSIQHLKNSLGKDYILELKLKEASQGMSVHTEVLRLFPRAALQERCNTQYKVTELSSWVQGHGLSPIPRPSSHGFDVDGEPGASQSVENEPCMGPEVSAEVGQGDRGRNQPQHFLSFKLGQLQVGTSHRAASLYKDCCCSCRPPTPLRAFRGEGRHEASVPLGNSSGPQMVRCSQEPILRAQLLHLPTSRKAPTSFMATMAPHGQ</sequence>
<feature type="transmembrane region" description="Helical" evidence="11">
    <location>
        <begin position="278"/>
        <end position="305"/>
    </location>
</feature>
<dbReference type="CDD" id="cd03263">
    <property type="entry name" value="ABC_subfamily_A"/>
    <property type="match status" value="2"/>
</dbReference>
<dbReference type="FunFam" id="3.40.50.300:FF:000335">
    <property type="entry name" value="ATP binding cassette subfamily A member 5"/>
    <property type="match status" value="1"/>
</dbReference>
<evidence type="ECO:0000256" key="8">
    <source>
        <dbReference type="ARBA" id="ARBA00022967"/>
    </source>
</evidence>
<dbReference type="GO" id="GO:0005886">
    <property type="term" value="C:plasma membrane"/>
    <property type="evidence" value="ECO:0007669"/>
    <property type="project" value="Ensembl"/>
</dbReference>
<gene>
    <name evidence="13" type="primary">ABCA6</name>
</gene>
<keyword evidence="8" id="KW-1278">Translocase</keyword>
<dbReference type="PROSITE" id="PS50893">
    <property type="entry name" value="ABC_TRANSPORTER_2"/>
    <property type="match status" value="2"/>
</dbReference>
<feature type="transmembrane region" description="Helical" evidence="11">
    <location>
        <begin position="999"/>
        <end position="1017"/>
    </location>
</feature>
<dbReference type="Pfam" id="PF00005">
    <property type="entry name" value="ABC_tran"/>
    <property type="match status" value="2"/>
</dbReference>
<keyword evidence="10 11" id="KW-0472">Membrane</keyword>
<evidence type="ECO:0000313" key="14">
    <source>
        <dbReference type="Proteomes" id="UP000694520"/>
    </source>
</evidence>
<dbReference type="PANTHER" id="PTHR19229:SF13">
    <property type="entry name" value="ATP-BINDING CASSETTE SUB-FAMILY A MEMBER 6"/>
    <property type="match status" value="1"/>
</dbReference>
<evidence type="ECO:0000256" key="7">
    <source>
        <dbReference type="ARBA" id="ARBA00022840"/>
    </source>
</evidence>
<dbReference type="GO" id="GO:0000139">
    <property type="term" value="C:Golgi membrane"/>
    <property type="evidence" value="ECO:0007669"/>
    <property type="project" value="Ensembl"/>
</dbReference>
<protein>
    <submittedName>
        <fullName evidence="13">ATP binding cassette subfamily A member 6</fullName>
    </submittedName>
</protein>
<feature type="transmembrane region" description="Helical" evidence="11">
    <location>
        <begin position="311"/>
        <end position="333"/>
    </location>
</feature>
<keyword evidence="4 11" id="KW-0812">Transmembrane</keyword>
<comment type="similarity">
    <text evidence="2">Belongs to the ABC transporter superfamily. ABCA family.</text>
</comment>
<dbReference type="FunFam" id="3.40.50.300:FF:000436">
    <property type="entry name" value="ATP binding cassette subfamily A member 9"/>
    <property type="match status" value="1"/>
</dbReference>
<evidence type="ECO:0000256" key="11">
    <source>
        <dbReference type="SAM" id="Phobius"/>
    </source>
</evidence>
<dbReference type="InterPro" id="IPR003439">
    <property type="entry name" value="ABC_transporter-like_ATP-bd"/>
</dbReference>
<feature type="domain" description="ABC transporter" evidence="12">
    <location>
        <begin position="463"/>
        <end position="698"/>
    </location>
</feature>
<feature type="transmembrane region" description="Helical" evidence="11">
    <location>
        <begin position="839"/>
        <end position="864"/>
    </location>
</feature>
<keyword evidence="6" id="KW-0547">Nucleotide-binding</keyword>